<dbReference type="InterPro" id="IPR014825">
    <property type="entry name" value="DNA_alkylation"/>
</dbReference>
<evidence type="ECO:0000313" key="1">
    <source>
        <dbReference type="EMBL" id="MDC5697183.1"/>
    </source>
</evidence>
<dbReference type="SUPFAM" id="SSF48371">
    <property type="entry name" value="ARM repeat"/>
    <property type="match status" value="1"/>
</dbReference>
<comment type="caution">
    <text evidence="1">The sequence shown here is derived from an EMBL/GenBank/DDBJ whole genome shotgun (WGS) entry which is preliminary data.</text>
</comment>
<dbReference type="Pfam" id="PF08713">
    <property type="entry name" value="DNA_alkylation"/>
    <property type="match status" value="1"/>
</dbReference>
<protein>
    <submittedName>
        <fullName evidence="1">DNA alkylation repair protein</fullName>
    </submittedName>
</protein>
<dbReference type="RefSeq" id="WP_272461758.1">
    <property type="nucleotide sequence ID" value="NZ_JAPFQL010000027.1"/>
</dbReference>
<gene>
    <name evidence="1" type="ORF">OO014_07920</name>
</gene>
<organism evidence="1 2">
    <name type="scientific">Intrasporangium calvum</name>
    <dbReference type="NCBI Taxonomy" id="53358"/>
    <lineage>
        <taxon>Bacteria</taxon>
        <taxon>Bacillati</taxon>
        <taxon>Actinomycetota</taxon>
        <taxon>Actinomycetes</taxon>
        <taxon>Micrococcales</taxon>
        <taxon>Intrasporangiaceae</taxon>
        <taxon>Intrasporangium</taxon>
    </lineage>
</organism>
<name>A0ABT5GFZ5_9MICO</name>
<evidence type="ECO:0000313" key="2">
    <source>
        <dbReference type="Proteomes" id="UP001150259"/>
    </source>
</evidence>
<keyword evidence="2" id="KW-1185">Reference proteome</keyword>
<accession>A0ABT5GFZ5</accession>
<dbReference type="InterPro" id="IPR016024">
    <property type="entry name" value="ARM-type_fold"/>
</dbReference>
<reference evidence="1 2" key="1">
    <citation type="submission" date="2022-11" db="EMBL/GenBank/DDBJ databases">
        <title>Anaerobic phenanthrene biodegradation by a DNRA strain PheN6.</title>
        <authorList>
            <person name="Zhang Z."/>
        </authorList>
    </citation>
    <scope>NUCLEOTIDE SEQUENCE [LARGE SCALE GENOMIC DNA]</scope>
    <source>
        <strain evidence="1 2">PheN6</strain>
    </source>
</reference>
<dbReference type="Proteomes" id="UP001150259">
    <property type="component" value="Unassembled WGS sequence"/>
</dbReference>
<dbReference type="EMBL" id="JAPFQL010000027">
    <property type="protein sequence ID" value="MDC5697183.1"/>
    <property type="molecule type" value="Genomic_DNA"/>
</dbReference>
<sequence length="102" mass="11761">MYSALALAKHRPHRTWVDSVWVRRAAMLSQVGARERVDQALLADVLEPNIEDRAFLSRKAIGWALRDQARWDPDWVRRFVKHHPGRSGLSRREALKHLGTGS</sequence>
<dbReference type="Gene3D" id="1.25.40.290">
    <property type="entry name" value="ARM repeat domains"/>
    <property type="match status" value="1"/>
</dbReference>
<proteinExistence type="predicted"/>